<dbReference type="Proteomes" id="UP000009005">
    <property type="component" value="Chromosome"/>
</dbReference>
<gene>
    <name evidence="1" type="ordered locus">WEN_00135</name>
</gene>
<accession>I6YA69</accession>
<keyword evidence="2" id="KW-1185">Reference proteome</keyword>
<organism evidence="1 2">
    <name type="scientific">Mycoplasma wenyonii (strain Massachusetts)</name>
    <name type="common">Eperythrozoon wenyonii</name>
    <dbReference type="NCBI Taxonomy" id="1197325"/>
    <lineage>
        <taxon>Bacteria</taxon>
        <taxon>Bacillati</taxon>
        <taxon>Mycoplasmatota</taxon>
        <taxon>Mollicutes</taxon>
        <taxon>Mycoplasmataceae</taxon>
        <taxon>Mycoplasma</taxon>
    </lineage>
</organism>
<dbReference type="KEGG" id="mwe:WEN_00135"/>
<dbReference type="STRING" id="1197325.WEN_00135"/>
<dbReference type="EMBL" id="CP003703">
    <property type="protein sequence ID" value="AFN64836.1"/>
    <property type="molecule type" value="Genomic_DNA"/>
</dbReference>
<sequence length="352" mass="39098">MAEKVTGRWWEEARVGPWFSGWRMREGAAKAIGTMSYSYGYVARVKGSETARNENRTVENKTTEVGTLLDGELTLIETKWGGNSKGKLITHKDKEGIVGGFTKKKFILIGTGEDQQIEFQGLVSIVEGDSNSSQECLQQVKESDLESGAGNKVMASMKEVFGDSGLFQDPKKTLSMAGRFIFGNCNDQFYKDKRERSSKITVVEELKSGAQGARVGFQEIKVPDGMSIAVGVGIKKQTGEPKDIIAPGILVKNKFTDGRTLWAGLQGDGKVIKTDTKKQDKGQGTVVLHDWISTNSSYKDGDLWKDENSKGTKEGFAKKISLNEKWHWYLWDLHFSLVVINIGYSSRISRRE</sequence>
<reference evidence="1 2" key="1">
    <citation type="journal article" date="2012" name="J. Bacteriol.">
        <title>Complete genome sequence of Mycoplasma wenyonii strain Massachusetts.</title>
        <authorList>
            <person name="Dos Santos A.P."/>
            <person name="Guimaraes A.M."/>
            <person name="do Nascimento N.C."/>
            <person name="Sanmiguel P.J."/>
            <person name="Messick J.B."/>
        </authorList>
    </citation>
    <scope>NUCLEOTIDE SEQUENCE [LARGE SCALE GENOMIC DNA]</scope>
    <source>
        <strain evidence="1 2">Massachusetts</strain>
    </source>
</reference>
<evidence type="ECO:0000313" key="2">
    <source>
        <dbReference type="Proteomes" id="UP000009005"/>
    </source>
</evidence>
<proteinExistence type="predicted"/>
<name>I6YA69_MYCWM</name>
<dbReference type="AlphaFoldDB" id="I6YA69"/>
<dbReference type="PATRIC" id="fig|1197325.3.peg.28"/>
<evidence type="ECO:0000313" key="1">
    <source>
        <dbReference type="EMBL" id="AFN64836.1"/>
    </source>
</evidence>
<protein>
    <submittedName>
        <fullName evidence="1">Uncharacterized protein</fullName>
    </submittedName>
</protein>
<dbReference type="RefSeq" id="WP_014849546.1">
    <property type="nucleotide sequence ID" value="NC_018149.1"/>
</dbReference>
<dbReference type="HOGENOM" id="CLU_684801_0_0_14"/>